<dbReference type="Proteomes" id="UP000004162">
    <property type="component" value="Unassembled WGS sequence"/>
</dbReference>
<dbReference type="InterPro" id="IPR016942">
    <property type="entry name" value="UCP030042"/>
</dbReference>
<name>Q0YUX5_9CHLB</name>
<sequence>MSHSLKSTDSTVCTGIPLPVVKLNRVVLLTGIVAAILTQQPVITTLLFVIILGSVVFGRKGSLIFFVGSRIFAEQNKRAATEDPKLMRFNNSIAAILLGGAQFAFLLGAPLTGWILSGFVAVAAAIALGGFCFGCFLFYQFNLQRFKFFGPKQQQ</sequence>
<feature type="domain" description="DUF4395" evidence="2">
    <location>
        <begin position="17"/>
        <end position="141"/>
    </location>
</feature>
<evidence type="ECO:0000256" key="1">
    <source>
        <dbReference type="SAM" id="Phobius"/>
    </source>
</evidence>
<dbReference type="Pfam" id="PF14340">
    <property type="entry name" value="DUF4395"/>
    <property type="match status" value="1"/>
</dbReference>
<feature type="transmembrane region" description="Helical" evidence="1">
    <location>
        <begin position="89"/>
        <end position="108"/>
    </location>
</feature>
<organism evidence="3 4">
    <name type="scientific">Chlorobium ferrooxidans DSM 13031</name>
    <dbReference type="NCBI Taxonomy" id="377431"/>
    <lineage>
        <taxon>Bacteria</taxon>
        <taxon>Pseudomonadati</taxon>
        <taxon>Chlorobiota</taxon>
        <taxon>Chlorobiia</taxon>
        <taxon>Chlorobiales</taxon>
        <taxon>Chlorobiaceae</taxon>
        <taxon>Chlorobium/Pelodictyon group</taxon>
        <taxon>Chlorobium</taxon>
    </lineage>
</organism>
<accession>Q0YUX5</accession>
<reference evidence="3 4" key="1">
    <citation type="submission" date="2006-07" db="EMBL/GenBank/DDBJ databases">
        <title>Annotation of the draft genome assembly of Chlorobium ferroxidans DSM 13031.</title>
        <authorList>
            <consortium name="US DOE Joint Genome Institute (JGI-ORNL)"/>
            <person name="Larimer F."/>
            <person name="Land M."/>
            <person name="Hauser L."/>
        </authorList>
    </citation>
    <scope>NUCLEOTIDE SEQUENCE [LARGE SCALE GENOMIC DNA]</scope>
    <source>
        <strain evidence="3 4">DSM 13031</strain>
    </source>
</reference>
<gene>
    <name evidence="3" type="ORF">CferDRAFT_1921</name>
</gene>
<keyword evidence="1" id="KW-0472">Membrane</keyword>
<feature type="transmembrane region" description="Helical" evidence="1">
    <location>
        <begin position="114"/>
        <end position="139"/>
    </location>
</feature>
<dbReference type="AlphaFoldDB" id="Q0YUX5"/>
<feature type="transmembrane region" description="Helical" evidence="1">
    <location>
        <begin position="12"/>
        <end position="37"/>
    </location>
</feature>
<evidence type="ECO:0000313" key="3">
    <source>
        <dbReference type="EMBL" id="EAT59914.1"/>
    </source>
</evidence>
<dbReference type="OrthoDB" id="2376580at2"/>
<feature type="transmembrane region" description="Helical" evidence="1">
    <location>
        <begin position="43"/>
        <end position="68"/>
    </location>
</feature>
<dbReference type="EMBL" id="AASE01000001">
    <property type="protein sequence ID" value="EAT59914.1"/>
    <property type="molecule type" value="Genomic_DNA"/>
</dbReference>
<keyword evidence="1" id="KW-0812">Transmembrane</keyword>
<evidence type="ECO:0000313" key="4">
    <source>
        <dbReference type="Proteomes" id="UP000004162"/>
    </source>
</evidence>
<dbReference type="RefSeq" id="WP_006365186.1">
    <property type="nucleotide sequence ID" value="NZ_AASE01000001.1"/>
</dbReference>
<proteinExistence type="predicted"/>
<dbReference type="InterPro" id="IPR025508">
    <property type="entry name" value="DUF4395"/>
</dbReference>
<evidence type="ECO:0000259" key="2">
    <source>
        <dbReference type="Pfam" id="PF14340"/>
    </source>
</evidence>
<keyword evidence="4" id="KW-1185">Reference proteome</keyword>
<comment type="caution">
    <text evidence="3">The sequence shown here is derived from an EMBL/GenBank/DDBJ whole genome shotgun (WGS) entry which is preliminary data.</text>
</comment>
<dbReference type="PIRSF" id="PIRSF030042">
    <property type="entry name" value="UCP030042"/>
    <property type="match status" value="1"/>
</dbReference>
<protein>
    <recommendedName>
        <fullName evidence="2">DUF4395 domain-containing protein</fullName>
    </recommendedName>
</protein>
<keyword evidence="1" id="KW-1133">Transmembrane helix</keyword>
<reference evidence="3 4" key="2">
    <citation type="submission" date="2006-07" db="EMBL/GenBank/DDBJ databases">
        <title>Sequencing of the draft genome and assembly of Chlorobium ferroxidans DSM 13031.</title>
        <authorList>
            <consortium name="US DOE Joint Genome Institute (JGI-PGF)"/>
            <person name="Copeland A."/>
            <person name="Lucas S."/>
            <person name="Lapidus A."/>
            <person name="Barry K."/>
            <person name="Glavina del Rio T."/>
            <person name="Dalin E."/>
            <person name="Tice H."/>
            <person name="Bruce D."/>
            <person name="Pitluck S."/>
            <person name="Richardson P."/>
        </authorList>
    </citation>
    <scope>NUCLEOTIDE SEQUENCE [LARGE SCALE GENOMIC DNA]</scope>
    <source>
        <strain evidence="3 4">DSM 13031</strain>
    </source>
</reference>